<dbReference type="SUPFAM" id="SSF52172">
    <property type="entry name" value="CheY-like"/>
    <property type="match status" value="1"/>
</dbReference>
<dbReference type="Pfam" id="PF04397">
    <property type="entry name" value="LytTR"/>
    <property type="match status" value="1"/>
</dbReference>
<sequence>MIRVGVVEDDPASIDRLLSHLDRFQREQSEAFHVGAFHDGADILEDYRPDWDILFLDIQMERVDGMTAARRIREVDSEVIIVFVTSSPQYAVAGYEVDALSYLMKPVAYAAFAQELTRSLVRLRRRERRHLLFAAVDGDRHRVDIADILYIESVKHHVMIHTLDADHAVVTTLKAMEAELVDDGFFRCNSGYLVNLRHVTGVEGSDCRVRGGVRLQISRPRKKEFLAVLSAYISARGITT</sequence>
<dbReference type="SMART" id="SM00448">
    <property type="entry name" value="REC"/>
    <property type="match status" value="1"/>
</dbReference>
<keyword evidence="1" id="KW-0597">Phosphoprotein</keyword>
<dbReference type="PANTHER" id="PTHR37299">
    <property type="entry name" value="TRANSCRIPTIONAL REGULATOR-RELATED"/>
    <property type="match status" value="1"/>
</dbReference>
<organism evidence="4 5">
    <name type="scientific">Microbacterium halimionae</name>
    <dbReference type="NCBI Taxonomy" id="1526413"/>
    <lineage>
        <taxon>Bacteria</taxon>
        <taxon>Bacillati</taxon>
        <taxon>Actinomycetota</taxon>
        <taxon>Actinomycetes</taxon>
        <taxon>Micrococcales</taxon>
        <taxon>Microbacteriaceae</taxon>
        <taxon>Microbacterium</taxon>
    </lineage>
</organism>
<reference evidence="4 5" key="1">
    <citation type="submission" date="2020-07" db="EMBL/GenBank/DDBJ databases">
        <title>Sequencing the genomes of 1000 actinobacteria strains.</title>
        <authorList>
            <person name="Klenk H.-P."/>
        </authorList>
    </citation>
    <scope>NUCLEOTIDE SEQUENCE [LARGE SCALE GENOMIC DNA]</scope>
    <source>
        <strain evidence="4 5">DSM 27576</strain>
    </source>
</reference>
<evidence type="ECO:0000259" key="3">
    <source>
        <dbReference type="PROSITE" id="PS50930"/>
    </source>
</evidence>
<evidence type="ECO:0000256" key="1">
    <source>
        <dbReference type="PROSITE-ProRule" id="PRU00169"/>
    </source>
</evidence>
<dbReference type="Pfam" id="PF00072">
    <property type="entry name" value="Response_reg"/>
    <property type="match status" value="1"/>
</dbReference>
<accession>A0A7W3JM86</accession>
<dbReference type="PROSITE" id="PS50930">
    <property type="entry name" value="HTH_LYTTR"/>
    <property type="match status" value="1"/>
</dbReference>
<proteinExistence type="predicted"/>
<dbReference type="InterPro" id="IPR007492">
    <property type="entry name" value="LytTR_DNA-bd_dom"/>
</dbReference>
<feature type="modified residue" description="4-aspartylphosphate" evidence="1">
    <location>
        <position position="57"/>
    </location>
</feature>
<name>A0A7W3JM86_9MICO</name>
<evidence type="ECO:0000259" key="2">
    <source>
        <dbReference type="PROSITE" id="PS50110"/>
    </source>
</evidence>
<dbReference type="AlphaFoldDB" id="A0A7W3JM86"/>
<evidence type="ECO:0000313" key="5">
    <source>
        <dbReference type="Proteomes" id="UP000526083"/>
    </source>
</evidence>
<comment type="caution">
    <text evidence="4">The sequence shown here is derived from an EMBL/GenBank/DDBJ whole genome shotgun (WGS) entry which is preliminary data.</text>
</comment>
<gene>
    <name evidence="4" type="ORF">FHX48_000533</name>
</gene>
<dbReference type="Gene3D" id="2.40.50.1020">
    <property type="entry name" value="LytTr DNA-binding domain"/>
    <property type="match status" value="1"/>
</dbReference>
<dbReference type="EMBL" id="JACGWY010000001">
    <property type="protein sequence ID" value="MBA8815481.1"/>
    <property type="molecule type" value="Genomic_DNA"/>
</dbReference>
<dbReference type="InterPro" id="IPR001789">
    <property type="entry name" value="Sig_transdc_resp-reg_receiver"/>
</dbReference>
<dbReference type="SMART" id="SM00850">
    <property type="entry name" value="LytTR"/>
    <property type="match status" value="1"/>
</dbReference>
<dbReference type="Gene3D" id="3.40.50.2300">
    <property type="match status" value="1"/>
</dbReference>
<keyword evidence="4" id="KW-0238">DNA-binding</keyword>
<dbReference type="InterPro" id="IPR011006">
    <property type="entry name" value="CheY-like_superfamily"/>
</dbReference>
<dbReference type="RefSeq" id="WP_167048343.1">
    <property type="nucleotide sequence ID" value="NZ_JAAOZB010000002.1"/>
</dbReference>
<feature type="domain" description="Response regulatory" evidence="2">
    <location>
        <begin position="3"/>
        <end position="120"/>
    </location>
</feature>
<dbReference type="PANTHER" id="PTHR37299:SF1">
    <property type="entry name" value="STAGE 0 SPORULATION PROTEIN A HOMOLOG"/>
    <property type="match status" value="1"/>
</dbReference>
<dbReference type="InterPro" id="IPR046947">
    <property type="entry name" value="LytR-like"/>
</dbReference>
<keyword evidence="5" id="KW-1185">Reference proteome</keyword>
<feature type="domain" description="HTH LytTR-type" evidence="3">
    <location>
        <begin position="136"/>
        <end position="231"/>
    </location>
</feature>
<dbReference type="GO" id="GO:0000156">
    <property type="term" value="F:phosphorelay response regulator activity"/>
    <property type="evidence" value="ECO:0007669"/>
    <property type="project" value="InterPro"/>
</dbReference>
<evidence type="ECO:0000313" key="4">
    <source>
        <dbReference type="EMBL" id="MBA8815481.1"/>
    </source>
</evidence>
<protein>
    <submittedName>
        <fullName evidence="4">DNA-binding LytR/AlgR family response regulator</fullName>
    </submittedName>
</protein>
<dbReference type="Proteomes" id="UP000526083">
    <property type="component" value="Unassembled WGS sequence"/>
</dbReference>
<dbReference type="PROSITE" id="PS50110">
    <property type="entry name" value="RESPONSE_REGULATORY"/>
    <property type="match status" value="1"/>
</dbReference>
<dbReference type="GO" id="GO:0003677">
    <property type="term" value="F:DNA binding"/>
    <property type="evidence" value="ECO:0007669"/>
    <property type="project" value="UniProtKB-KW"/>
</dbReference>